<proteinExistence type="predicted"/>
<dbReference type="InterPro" id="IPR002004">
    <property type="entry name" value="PABP_HYD_C"/>
</dbReference>
<dbReference type="PROSITE" id="PS51309">
    <property type="entry name" value="PABC"/>
    <property type="match status" value="1"/>
</dbReference>
<dbReference type="SUPFAM" id="SSF63570">
    <property type="entry name" value="PABC (PABP) domain"/>
    <property type="match status" value="1"/>
</dbReference>
<dbReference type="EMBL" id="HBGQ01098560">
    <property type="protein sequence ID" value="CAD9538170.1"/>
    <property type="molecule type" value="Transcribed_RNA"/>
</dbReference>
<dbReference type="AlphaFoldDB" id="A0A7S2J581"/>
<dbReference type="GO" id="GO:0003723">
    <property type="term" value="F:RNA binding"/>
    <property type="evidence" value="ECO:0007669"/>
    <property type="project" value="InterPro"/>
</dbReference>
<evidence type="ECO:0000259" key="2">
    <source>
        <dbReference type="PROSITE" id="PS51309"/>
    </source>
</evidence>
<evidence type="ECO:0000256" key="1">
    <source>
        <dbReference type="SAM" id="MobiDB-lite"/>
    </source>
</evidence>
<dbReference type="InterPro" id="IPR036053">
    <property type="entry name" value="PABP-dom"/>
</dbReference>
<dbReference type="Pfam" id="PF00658">
    <property type="entry name" value="MLLE"/>
    <property type="match status" value="1"/>
</dbReference>
<gene>
    <name evidence="3" type="ORF">AAND1436_LOCUS47138</name>
</gene>
<feature type="region of interest" description="Disordered" evidence="1">
    <location>
        <begin position="209"/>
        <end position="258"/>
    </location>
</feature>
<evidence type="ECO:0000313" key="3">
    <source>
        <dbReference type="EMBL" id="CAD9538170.1"/>
    </source>
</evidence>
<reference evidence="3" key="1">
    <citation type="submission" date="2021-01" db="EMBL/GenBank/DDBJ databases">
        <authorList>
            <person name="Corre E."/>
            <person name="Pelletier E."/>
            <person name="Niang G."/>
            <person name="Scheremetjew M."/>
            <person name="Finn R."/>
            <person name="Kale V."/>
            <person name="Holt S."/>
            <person name="Cochrane G."/>
            <person name="Meng A."/>
            <person name="Brown T."/>
            <person name="Cohen L."/>
        </authorList>
    </citation>
    <scope>NUCLEOTIDE SEQUENCE</scope>
    <source>
        <strain evidence="3">CCMP2222</strain>
    </source>
</reference>
<organism evidence="3">
    <name type="scientific">Alexandrium andersonii</name>
    <dbReference type="NCBI Taxonomy" id="327968"/>
    <lineage>
        <taxon>Eukaryota</taxon>
        <taxon>Sar</taxon>
        <taxon>Alveolata</taxon>
        <taxon>Dinophyceae</taxon>
        <taxon>Gonyaulacales</taxon>
        <taxon>Pyrocystaceae</taxon>
        <taxon>Alexandrium</taxon>
    </lineage>
</organism>
<name>A0A7S2J581_9DINO</name>
<feature type="domain" description="PABC" evidence="2">
    <location>
        <begin position="292"/>
        <end position="371"/>
    </location>
</feature>
<protein>
    <recommendedName>
        <fullName evidence="2">PABC domain-containing protein</fullName>
    </recommendedName>
</protein>
<sequence length="373" mass="40774">MPGGLSSDSYVDKQLRPLDAENYSAAGLILYRRVGGERLELLLVREKPWNSFTQAYDPVALNVFGGKRVPRQERSAETTAVRCFLESMGQVDGAPDTETLYRLLHSSFMLWYAIGKFVLLVAEVPDGNMADLPEKFAAFKEQQGPGEEYKMLPSGIKKYVKQIESLEWTPASTLVSDGPSEVTDLLSNILQIGAFREFIEGTLDPATAWPETGKSAPPVFFDGGKDGKSKGGKGKGGGKFKGGKDGNKGWKRGHGGKGNMYGGKNMGMDGGKGMAMYGGKGMGMYPGKGMPMGPMVYSSYDQNSAEMQRQMYGEQLYLLVQPMAPSPYLAQKITGMLLELPQNELLMNLTNTEELRRRVEEALEVLKEDGVVG</sequence>
<dbReference type="Gene3D" id="1.10.1900.10">
    <property type="entry name" value="c-terminal domain of poly(a) binding protein"/>
    <property type="match status" value="1"/>
</dbReference>
<dbReference type="SMART" id="SM00517">
    <property type="entry name" value="PolyA"/>
    <property type="match status" value="1"/>
</dbReference>
<accession>A0A7S2J581</accession>